<dbReference type="Pfam" id="PF13432">
    <property type="entry name" value="TPR_16"/>
    <property type="match status" value="1"/>
</dbReference>
<dbReference type="Gene3D" id="1.25.40.10">
    <property type="entry name" value="Tetratricopeptide repeat domain"/>
    <property type="match status" value="3"/>
</dbReference>
<reference evidence="3" key="2">
    <citation type="submission" date="2020-11" db="EMBL/GenBank/DDBJ databases">
        <authorList>
            <person name="Cecchin M."/>
            <person name="Marcolungo L."/>
            <person name="Rossato M."/>
            <person name="Girolomoni L."/>
            <person name="Cosentino E."/>
            <person name="Cuine S."/>
            <person name="Li-Beisson Y."/>
            <person name="Delledonne M."/>
            <person name="Ballottari M."/>
        </authorList>
    </citation>
    <scope>NUCLEOTIDE SEQUENCE</scope>
    <source>
        <strain evidence="3">211/11P</strain>
        <tissue evidence="3">Whole cell</tissue>
    </source>
</reference>
<evidence type="ECO:0000256" key="2">
    <source>
        <dbReference type="ARBA" id="ARBA00022803"/>
    </source>
</evidence>
<dbReference type="SUPFAM" id="SSF48452">
    <property type="entry name" value="TPR-like"/>
    <property type="match status" value="2"/>
</dbReference>
<dbReference type="Proteomes" id="UP001055712">
    <property type="component" value="Unassembled WGS sequence"/>
</dbReference>
<evidence type="ECO:0000256" key="1">
    <source>
        <dbReference type="ARBA" id="ARBA00022737"/>
    </source>
</evidence>
<dbReference type="EMBL" id="SIDB01000007">
    <property type="protein sequence ID" value="KAI3430438.1"/>
    <property type="molecule type" value="Genomic_DNA"/>
</dbReference>
<proteinExistence type="predicted"/>
<dbReference type="GO" id="GO:0042073">
    <property type="term" value="P:intraciliary transport"/>
    <property type="evidence" value="ECO:0007669"/>
    <property type="project" value="TreeGrafter"/>
</dbReference>
<dbReference type="OrthoDB" id="10249577at2759"/>
<dbReference type="InterPro" id="IPR039941">
    <property type="entry name" value="TT30"/>
</dbReference>
<accession>A0A9D4YWV0</accession>
<evidence type="ECO:0000313" key="4">
    <source>
        <dbReference type="Proteomes" id="UP001055712"/>
    </source>
</evidence>
<dbReference type="GO" id="GO:0005879">
    <property type="term" value="C:axonemal microtubule"/>
    <property type="evidence" value="ECO:0007669"/>
    <property type="project" value="TreeGrafter"/>
</dbReference>
<dbReference type="PANTHER" id="PTHR20931">
    <property type="entry name" value="TETRATRICOPEPTIDE REPEAT PROTEIN 30"/>
    <property type="match status" value="1"/>
</dbReference>
<evidence type="ECO:0000313" key="3">
    <source>
        <dbReference type="EMBL" id="KAI3430438.1"/>
    </source>
</evidence>
<dbReference type="PANTHER" id="PTHR20931:SF0">
    <property type="entry name" value="TETRATRICOPEPTIDE REPEAT PROTEIN 30"/>
    <property type="match status" value="1"/>
</dbReference>
<comment type="caution">
    <text evidence="3">The sequence shown here is derived from an EMBL/GenBank/DDBJ whole genome shotgun (WGS) entry which is preliminary data.</text>
</comment>
<keyword evidence="2" id="KW-0802">TPR repeat</keyword>
<dbReference type="GO" id="GO:0030992">
    <property type="term" value="C:intraciliary transport particle B"/>
    <property type="evidence" value="ECO:0007669"/>
    <property type="project" value="TreeGrafter"/>
</dbReference>
<protein>
    <submittedName>
        <fullName evidence="3">Uncharacterized protein</fullName>
    </submittedName>
</protein>
<dbReference type="GO" id="GO:0120170">
    <property type="term" value="F:intraciliary transport particle B binding"/>
    <property type="evidence" value="ECO:0007669"/>
    <property type="project" value="TreeGrafter"/>
</dbReference>
<dbReference type="Pfam" id="PF14559">
    <property type="entry name" value="TPR_19"/>
    <property type="match status" value="1"/>
</dbReference>
<dbReference type="InterPro" id="IPR011990">
    <property type="entry name" value="TPR-like_helical_dom_sf"/>
</dbReference>
<name>A0A9D4YWV0_CHLVU</name>
<sequence length="686" mass="71213">MAEAQTRAIYALIRDGKLSDAIGVLQGVLQMSPGSRAALSLLAHCFYHQEEYEAAARTYAGLAHRYRDVPQYQLYWAQSLCKAGLFNEAIRAAAAIEGFPQEVGQLLAAIKYESGDLRGCRAALEAALAAGDPSAGASAGCVLYKEGQYSAAATQFAEAAAAGGGSAELAYALAVCHYRRRDFQASIASLAQIVEAGAQQYPELGIGAQTESQGALSVGNSAKLKQTALVEAFNLRAAIELTMGNPAGAVAALSDMPPRQEHELDPVTLHNRALAGLAHGGPEAAAAALDKLTHLLAHPPFPPELLGNLLSLCCRSTEDSGLGPTAGNGDGTGAIDPKALAEQLLQEHAPLVAAHVPPELLPLYRACLSRSRSAEEAAAQLDAAAGAHVEGLRRGVKTVQEARWAGDQAAAAAGLEAYEQALEAYIPVLMSLAQLHWDAGAYGRVQEVLQQSAEFCSDHPTWRLNLAHALVAQDGGRLGEAEELYESLVQHFAGPSYGHGGDGSNGSGSNGGSLLDVPPSALANLCVCRVVAGQNEVAEELLRRLDDETAAAAAAGQPPTPHLPLTNLAIGTLYCAKGNFEFGIQRVVRSVEPLPGGLDVQRWRGVALCLLCLLDQAAKNMLVLKDGLAADLLGFLEDVEASGAGVSVAGGVCGTEPGGDSDRVGSMQTVAAQARGLRAVLLAMSD</sequence>
<gene>
    <name evidence="3" type="ORF">D9Q98_005033</name>
</gene>
<dbReference type="AlphaFoldDB" id="A0A9D4YWV0"/>
<keyword evidence="4" id="KW-1185">Reference proteome</keyword>
<keyword evidence="1" id="KW-0677">Repeat</keyword>
<reference evidence="3" key="1">
    <citation type="journal article" date="2019" name="Plant J.">
        <title>Chlorella vulgaris genome assembly and annotation reveals the molecular basis for metabolic acclimation to high light conditions.</title>
        <authorList>
            <person name="Cecchin M."/>
            <person name="Marcolungo L."/>
            <person name="Rossato M."/>
            <person name="Girolomoni L."/>
            <person name="Cosentino E."/>
            <person name="Cuine S."/>
            <person name="Li-Beisson Y."/>
            <person name="Delledonne M."/>
            <person name="Ballottari M."/>
        </authorList>
    </citation>
    <scope>NUCLEOTIDE SEQUENCE</scope>
    <source>
        <strain evidence="3">211/11P</strain>
    </source>
</reference>
<organism evidence="3 4">
    <name type="scientific">Chlorella vulgaris</name>
    <name type="common">Green alga</name>
    <dbReference type="NCBI Taxonomy" id="3077"/>
    <lineage>
        <taxon>Eukaryota</taxon>
        <taxon>Viridiplantae</taxon>
        <taxon>Chlorophyta</taxon>
        <taxon>core chlorophytes</taxon>
        <taxon>Trebouxiophyceae</taxon>
        <taxon>Chlorellales</taxon>
        <taxon>Chlorellaceae</taxon>
        <taxon>Chlorella clade</taxon>
        <taxon>Chlorella</taxon>
    </lineage>
</organism>